<dbReference type="SUPFAM" id="SSF53474">
    <property type="entry name" value="alpha/beta-Hydrolases"/>
    <property type="match status" value="1"/>
</dbReference>
<sequence>MTYAHHLLELPDATLYYETRGEGPVLVLIPGAGGDAGVYTEVAELLADSYTVVTYDRRGNSRSTLRHPLEELTLTRQSADVCRLIDAVGGGPARVVGSGAGAVVALDLVARQPDYVDRMIAHDPGVLDVLPDVAAMRDRADAMMRAFLRDGPRAAVDRLLSAVGTALPPDLAARLTGNPELTFVHETRMIVDSVTDIPGLSAAAARFVIAVGCDQPNSHPYRAGRVIAERTGARLVEVPGDHWSFLKQPETFAGMVVELFAA</sequence>
<dbReference type="InterPro" id="IPR000073">
    <property type="entry name" value="AB_hydrolase_1"/>
</dbReference>
<dbReference type="PANTHER" id="PTHR43433:SF5">
    <property type="entry name" value="AB HYDROLASE-1 DOMAIN-CONTAINING PROTEIN"/>
    <property type="match status" value="1"/>
</dbReference>
<accession>A0A6G9YAJ8</accession>
<dbReference type="AlphaFoldDB" id="A0A6G9YAJ8"/>
<dbReference type="Pfam" id="PF12697">
    <property type="entry name" value="Abhydrolase_6"/>
    <property type="match status" value="1"/>
</dbReference>
<feature type="domain" description="AB hydrolase-1" evidence="1">
    <location>
        <begin position="26"/>
        <end position="253"/>
    </location>
</feature>
<dbReference type="InterPro" id="IPR029058">
    <property type="entry name" value="AB_hydrolase_fold"/>
</dbReference>
<evidence type="ECO:0000259" key="1">
    <source>
        <dbReference type="Pfam" id="PF12697"/>
    </source>
</evidence>
<organism evidence="2 3">
    <name type="scientific">Nocardia arthritidis</name>
    <dbReference type="NCBI Taxonomy" id="228602"/>
    <lineage>
        <taxon>Bacteria</taxon>
        <taxon>Bacillati</taxon>
        <taxon>Actinomycetota</taxon>
        <taxon>Actinomycetes</taxon>
        <taxon>Mycobacteriales</taxon>
        <taxon>Nocardiaceae</taxon>
        <taxon>Nocardia</taxon>
    </lineage>
</organism>
<dbReference type="EMBL" id="CP046172">
    <property type="protein sequence ID" value="QIS10188.1"/>
    <property type="molecule type" value="Genomic_DNA"/>
</dbReference>
<name>A0A6G9YAJ8_9NOCA</name>
<reference evidence="2 3" key="1">
    <citation type="journal article" date="2019" name="ACS Chem. Biol.">
        <title>Identification and Mobilization of a Cryptic Antibiotic Biosynthesis Gene Locus from a Human-Pathogenic Nocardia Isolate.</title>
        <authorList>
            <person name="Herisse M."/>
            <person name="Ishida K."/>
            <person name="Porter J.L."/>
            <person name="Howden B."/>
            <person name="Hertweck C."/>
            <person name="Stinear T.P."/>
            <person name="Pidot S.J."/>
        </authorList>
    </citation>
    <scope>NUCLEOTIDE SEQUENCE [LARGE SCALE GENOMIC DNA]</scope>
    <source>
        <strain evidence="2 3">AUSMDU00012717</strain>
    </source>
</reference>
<dbReference type="PANTHER" id="PTHR43433">
    <property type="entry name" value="HYDROLASE, ALPHA/BETA FOLD FAMILY PROTEIN"/>
    <property type="match status" value="1"/>
</dbReference>
<dbReference type="Proteomes" id="UP000503540">
    <property type="component" value="Chromosome"/>
</dbReference>
<evidence type="ECO:0000313" key="2">
    <source>
        <dbReference type="EMBL" id="QIS10188.1"/>
    </source>
</evidence>
<keyword evidence="2" id="KW-0378">Hydrolase</keyword>
<proteinExistence type="predicted"/>
<keyword evidence="3" id="KW-1185">Reference proteome</keyword>
<dbReference type="RefSeq" id="WP_167473200.1">
    <property type="nucleotide sequence ID" value="NZ_CP046172.1"/>
</dbReference>
<evidence type="ECO:0000313" key="3">
    <source>
        <dbReference type="Proteomes" id="UP000503540"/>
    </source>
</evidence>
<dbReference type="GO" id="GO:0046503">
    <property type="term" value="P:glycerolipid catabolic process"/>
    <property type="evidence" value="ECO:0007669"/>
    <property type="project" value="TreeGrafter"/>
</dbReference>
<dbReference type="KEGG" id="nah:F5544_11480"/>
<dbReference type="Gene3D" id="3.40.50.1820">
    <property type="entry name" value="alpha/beta hydrolase"/>
    <property type="match status" value="1"/>
</dbReference>
<protein>
    <submittedName>
        <fullName evidence="2">Alpha/beta fold hydrolase</fullName>
    </submittedName>
</protein>
<dbReference type="GO" id="GO:0004806">
    <property type="term" value="F:triacylglycerol lipase activity"/>
    <property type="evidence" value="ECO:0007669"/>
    <property type="project" value="TreeGrafter"/>
</dbReference>
<dbReference type="InterPro" id="IPR050471">
    <property type="entry name" value="AB_hydrolase"/>
</dbReference>
<gene>
    <name evidence="2" type="ORF">F5544_11480</name>
</gene>